<evidence type="ECO:0000256" key="3">
    <source>
        <dbReference type="ARBA" id="ARBA00023002"/>
    </source>
</evidence>
<dbReference type="PANTHER" id="PTHR43408">
    <property type="entry name" value="FMN REDUCTASE (NADPH)"/>
    <property type="match status" value="1"/>
</dbReference>
<keyword evidence="6" id="KW-1185">Reference proteome</keyword>
<comment type="caution">
    <text evidence="5">The sequence shown here is derived from an EMBL/GenBank/DDBJ whole genome shotgun (WGS) entry which is preliminary data.</text>
</comment>
<reference evidence="5 6" key="1">
    <citation type="submission" date="2020-08" db="EMBL/GenBank/DDBJ databases">
        <title>Genomic Encyclopedia of Type Strains, Phase IV (KMG-IV): sequencing the most valuable type-strain genomes for metagenomic binning, comparative biology and taxonomic classification.</title>
        <authorList>
            <person name="Goeker M."/>
        </authorList>
    </citation>
    <scope>NUCLEOTIDE SEQUENCE [LARGE SCALE GENOMIC DNA]</scope>
    <source>
        <strain evidence="5 6">DSM 11805</strain>
    </source>
</reference>
<dbReference type="InterPro" id="IPR051814">
    <property type="entry name" value="NAD(P)H-dep_FMN_reductase"/>
</dbReference>
<dbReference type="InterPro" id="IPR005025">
    <property type="entry name" value="FMN_Rdtase-like_dom"/>
</dbReference>
<accession>A0A841RPD1</accession>
<dbReference type="Pfam" id="PF03358">
    <property type="entry name" value="FMN_red"/>
    <property type="match status" value="1"/>
</dbReference>
<dbReference type="RefSeq" id="WP_184251243.1">
    <property type="nucleotide sequence ID" value="NZ_BAAACU010000032.1"/>
</dbReference>
<dbReference type="Proteomes" id="UP000572212">
    <property type="component" value="Unassembled WGS sequence"/>
</dbReference>
<dbReference type="AlphaFoldDB" id="A0A841RPD1"/>
<evidence type="ECO:0000259" key="4">
    <source>
        <dbReference type="Pfam" id="PF03358"/>
    </source>
</evidence>
<feature type="domain" description="NADPH-dependent FMN reductase-like" evidence="4">
    <location>
        <begin position="1"/>
        <end position="145"/>
    </location>
</feature>
<evidence type="ECO:0000256" key="2">
    <source>
        <dbReference type="ARBA" id="ARBA00022643"/>
    </source>
</evidence>
<organism evidence="5 6">
    <name type="scientific">Gracilibacillus halotolerans</name>
    <dbReference type="NCBI Taxonomy" id="74386"/>
    <lineage>
        <taxon>Bacteria</taxon>
        <taxon>Bacillati</taxon>
        <taxon>Bacillota</taxon>
        <taxon>Bacilli</taxon>
        <taxon>Bacillales</taxon>
        <taxon>Bacillaceae</taxon>
        <taxon>Gracilibacillus</taxon>
    </lineage>
</organism>
<gene>
    <name evidence="5" type="ORF">GGQ92_003214</name>
</gene>
<name>A0A841RPD1_9BACI</name>
<keyword evidence="1" id="KW-0285">Flavoprotein</keyword>
<protein>
    <submittedName>
        <fullName evidence="5">MsuE subfamily FMN reductase</fullName>
    </submittedName>
</protein>
<dbReference type="InterPro" id="IPR029039">
    <property type="entry name" value="Flavoprotein-like_sf"/>
</dbReference>
<sequence length="196" mass="21878">MKIAVINGSLSSPSKTYLTTSYVVDYLRAHFPEIQVSFIDLKDYNIVFCDARDPEEYEGDTKEVIDIIREADALLVGTPVYRGSIPGSLKNIFDIIPNDSLRGKVVGFIATGGTYHHFLAIEHQLKPLAGYFKAHVVPGNVYAHNEHFQNKQLTDDVIKERLKELADSLIDLARSINKKASGPEHPLIPRKSLSQS</sequence>
<evidence type="ECO:0000256" key="1">
    <source>
        <dbReference type="ARBA" id="ARBA00022630"/>
    </source>
</evidence>
<keyword evidence="2" id="KW-0288">FMN</keyword>
<evidence type="ECO:0000313" key="5">
    <source>
        <dbReference type="EMBL" id="MBB6514389.1"/>
    </source>
</evidence>
<dbReference type="SUPFAM" id="SSF52218">
    <property type="entry name" value="Flavoproteins"/>
    <property type="match status" value="1"/>
</dbReference>
<dbReference type="EMBL" id="JACHON010000036">
    <property type="protein sequence ID" value="MBB6514389.1"/>
    <property type="molecule type" value="Genomic_DNA"/>
</dbReference>
<proteinExistence type="predicted"/>
<keyword evidence="3" id="KW-0560">Oxidoreductase</keyword>
<dbReference type="GO" id="GO:0016491">
    <property type="term" value="F:oxidoreductase activity"/>
    <property type="evidence" value="ECO:0007669"/>
    <property type="project" value="UniProtKB-KW"/>
</dbReference>
<dbReference type="Gene3D" id="3.40.50.360">
    <property type="match status" value="1"/>
</dbReference>
<dbReference type="PANTHER" id="PTHR43408:SF2">
    <property type="entry name" value="FMN REDUCTASE (NADPH)"/>
    <property type="match status" value="1"/>
</dbReference>
<evidence type="ECO:0000313" key="6">
    <source>
        <dbReference type="Proteomes" id="UP000572212"/>
    </source>
</evidence>